<dbReference type="EC" id="2.7.7.49" evidence="1"/>
<feature type="region of interest" description="Disordered" evidence="8">
    <location>
        <begin position="306"/>
        <end position="350"/>
    </location>
</feature>
<feature type="domain" description="Reverse transcriptase RNase H-like" evidence="9">
    <location>
        <begin position="440"/>
        <end position="541"/>
    </location>
</feature>
<reference evidence="11" key="1">
    <citation type="submission" date="2025-08" db="UniProtKB">
        <authorList>
            <consortium name="RefSeq"/>
        </authorList>
    </citation>
    <scope>IDENTIFICATION</scope>
    <source>
        <tissue evidence="11">Leaves</tissue>
    </source>
</reference>
<dbReference type="InterPro" id="IPR021109">
    <property type="entry name" value="Peptidase_aspartic_dom_sf"/>
</dbReference>
<evidence type="ECO:0000259" key="9">
    <source>
        <dbReference type="Pfam" id="PF17917"/>
    </source>
</evidence>
<evidence type="ECO:0000256" key="6">
    <source>
        <dbReference type="ARBA" id="ARBA00022801"/>
    </source>
</evidence>
<dbReference type="InterPro" id="IPR043502">
    <property type="entry name" value="DNA/RNA_pol_sf"/>
</dbReference>
<dbReference type="CDD" id="cd00303">
    <property type="entry name" value="retropepsin_like"/>
    <property type="match status" value="1"/>
</dbReference>
<feature type="compositionally biased region" description="Basic and acidic residues" evidence="8">
    <location>
        <begin position="44"/>
        <end position="61"/>
    </location>
</feature>
<keyword evidence="10" id="KW-1185">Reference proteome</keyword>
<organism evidence="10 11">
    <name type="scientific">Coffea arabica</name>
    <name type="common">Arabian coffee</name>
    <dbReference type="NCBI Taxonomy" id="13443"/>
    <lineage>
        <taxon>Eukaryota</taxon>
        <taxon>Viridiplantae</taxon>
        <taxon>Streptophyta</taxon>
        <taxon>Embryophyta</taxon>
        <taxon>Tracheophyta</taxon>
        <taxon>Spermatophyta</taxon>
        <taxon>Magnoliopsida</taxon>
        <taxon>eudicotyledons</taxon>
        <taxon>Gunneridae</taxon>
        <taxon>Pentapetalae</taxon>
        <taxon>asterids</taxon>
        <taxon>lamiids</taxon>
        <taxon>Gentianales</taxon>
        <taxon>Rubiaceae</taxon>
        <taxon>Ixoroideae</taxon>
        <taxon>Gardenieae complex</taxon>
        <taxon>Bertiereae - Coffeeae clade</taxon>
        <taxon>Coffeeae</taxon>
        <taxon>Coffea</taxon>
    </lineage>
</organism>
<evidence type="ECO:0000256" key="8">
    <source>
        <dbReference type="SAM" id="MobiDB-lite"/>
    </source>
</evidence>
<dbReference type="CDD" id="cd09274">
    <property type="entry name" value="RNase_HI_RT_Ty3"/>
    <property type="match status" value="1"/>
</dbReference>
<evidence type="ECO:0000256" key="5">
    <source>
        <dbReference type="ARBA" id="ARBA00022759"/>
    </source>
</evidence>
<evidence type="ECO:0000256" key="2">
    <source>
        <dbReference type="ARBA" id="ARBA00022679"/>
    </source>
</evidence>
<dbReference type="SUPFAM" id="SSF56672">
    <property type="entry name" value="DNA/RNA polymerases"/>
    <property type="match status" value="1"/>
</dbReference>
<keyword evidence="6" id="KW-0378">Hydrolase</keyword>
<keyword evidence="5" id="KW-0255">Endonuclease</keyword>
<dbReference type="RefSeq" id="XP_071917150.1">
    <property type="nucleotide sequence ID" value="XM_072061049.1"/>
</dbReference>
<dbReference type="InterPro" id="IPR043128">
    <property type="entry name" value="Rev_trsase/Diguanyl_cyclase"/>
</dbReference>
<dbReference type="PANTHER" id="PTHR34072">
    <property type="entry name" value="ENZYMATIC POLYPROTEIN-RELATED"/>
    <property type="match status" value="1"/>
</dbReference>
<sequence>MKDMETRMSQMATAINRMESHIYEKLPSQPEANPKNVSAMTLRSGKEVEGPKVENLKSKNEEEIEKEIEEERLEKTKKAEKKKELLDVFRKVEINIPLLDAIKQIPKYAKFFKDLCTHKRKLRGDKKVAVEENVSAVLQRKLPSKCGDPGTSIIIQLADRTNTYSERLVEDVLVQVNELVFPADFYVLDMGDERSLSPSPILLGRPFLSTVRTKIDVNEGTLSMKFEGEIAPELEFKSLPKHLKYAFLRDKETLSVIISAHLSPSQENNLICLLRDYKEAIGWSIADIKEINPSLCMHRIRLEDDAKPSMGDSSLSSPEKGGSNYRREPGGRDGPSEKTHRVFSDRDSTGGSRENYIHLPVWYVCLPEDAFQPLQCSNNLPKVHGFYRRFIKDFSKIRAPLFKLLQKDTTFDFTNECKAAFDKLKESLISPPIIQTPNRSLPFEIMCDASDYAVEAVLGQRIGRVVHAIYYASKVLNGTQLNYSTTKKELLTVIFALEKFRPYLLGAKVIVFSDHAALRYLMTKKDAKPRLIRWILLLQEFN</sequence>
<dbReference type="PANTHER" id="PTHR34072:SF57">
    <property type="entry name" value="RNA-DIRECTED DNA POLYMERASE"/>
    <property type="match status" value="1"/>
</dbReference>
<evidence type="ECO:0000256" key="7">
    <source>
        <dbReference type="ARBA" id="ARBA00022918"/>
    </source>
</evidence>
<name>A0ABM4VC99_COFAR</name>
<accession>A0ABM4VC99</accession>
<dbReference type="GeneID" id="140012753"/>
<proteinExistence type="predicted"/>
<dbReference type="Gene3D" id="3.30.70.270">
    <property type="match status" value="1"/>
</dbReference>
<protein>
    <recommendedName>
        <fullName evidence="1">RNA-directed DNA polymerase</fullName>
        <ecNumber evidence="1">2.7.7.49</ecNumber>
    </recommendedName>
</protein>
<keyword evidence="4" id="KW-0540">Nuclease</keyword>
<keyword evidence="7" id="KW-0695">RNA-directed DNA polymerase</keyword>
<evidence type="ECO:0000313" key="11">
    <source>
        <dbReference type="RefSeq" id="XP_071917150.1"/>
    </source>
</evidence>
<evidence type="ECO:0000313" key="10">
    <source>
        <dbReference type="Proteomes" id="UP001652660"/>
    </source>
</evidence>
<evidence type="ECO:0000256" key="1">
    <source>
        <dbReference type="ARBA" id="ARBA00012493"/>
    </source>
</evidence>
<keyword evidence="2" id="KW-0808">Transferase</keyword>
<feature type="region of interest" description="Disordered" evidence="8">
    <location>
        <begin position="1"/>
        <end position="61"/>
    </location>
</feature>
<dbReference type="Proteomes" id="UP001652660">
    <property type="component" value="Chromosome 8e"/>
</dbReference>
<dbReference type="InterPro" id="IPR041373">
    <property type="entry name" value="RT_RNaseH"/>
</dbReference>
<evidence type="ECO:0000256" key="3">
    <source>
        <dbReference type="ARBA" id="ARBA00022695"/>
    </source>
</evidence>
<evidence type="ECO:0000256" key="4">
    <source>
        <dbReference type="ARBA" id="ARBA00022722"/>
    </source>
</evidence>
<keyword evidence="3" id="KW-0548">Nucleotidyltransferase</keyword>
<feature type="compositionally biased region" description="Basic and acidic residues" evidence="8">
    <location>
        <begin position="325"/>
        <end position="348"/>
    </location>
</feature>
<dbReference type="Pfam" id="PF17917">
    <property type="entry name" value="RT_RNaseH"/>
    <property type="match status" value="1"/>
</dbReference>
<dbReference type="Gene3D" id="2.40.70.10">
    <property type="entry name" value="Acid Proteases"/>
    <property type="match status" value="1"/>
</dbReference>
<gene>
    <name evidence="11" type="primary">LOC140012753</name>
</gene>